<dbReference type="Pfam" id="PF00015">
    <property type="entry name" value="MCPsignal"/>
    <property type="match status" value="1"/>
</dbReference>
<dbReference type="SMART" id="SM00304">
    <property type="entry name" value="HAMP"/>
    <property type="match status" value="1"/>
</dbReference>
<keyword evidence="4" id="KW-0145">Chemotaxis</keyword>
<evidence type="ECO:0000256" key="3">
    <source>
        <dbReference type="ARBA" id="ARBA00022481"/>
    </source>
</evidence>
<dbReference type="SMART" id="SM00283">
    <property type="entry name" value="MA"/>
    <property type="match status" value="1"/>
</dbReference>
<keyword evidence="13" id="KW-0732">Signal</keyword>
<dbReference type="PROSITE" id="PS50192">
    <property type="entry name" value="T_SNARE"/>
    <property type="match status" value="1"/>
</dbReference>
<dbReference type="GO" id="GO:0006935">
    <property type="term" value="P:chemotaxis"/>
    <property type="evidence" value="ECO:0007669"/>
    <property type="project" value="UniProtKB-KW"/>
</dbReference>
<feature type="domain" description="T-SNARE coiled-coil homology" evidence="15">
    <location>
        <begin position="434"/>
        <end position="496"/>
    </location>
</feature>
<dbReference type="SUPFAM" id="SSF58104">
    <property type="entry name" value="Methyl-accepting chemotaxis protein (MCP) signaling domain"/>
    <property type="match status" value="1"/>
</dbReference>
<evidence type="ECO:0000256" key="4">
    <source>
        <dbReference type="ARBA" id="ARBA00022500"/>
    </source>
</evidence>
<dbReference type="InterPro" id="IPR033463">
    <property type="entry name" value="sCache_3"/>
</dbReference>
<keyword evidence="9 11" id="KW-0807">Transducer</keyword>
<keyword evidence="7 12" id="KW-1133">Transmembrane helix</keyword>
<name>A0A5Q4YZL0_9GAMM</name>
<dbReference type="GO" id="GO:0004888">
    <property type="term" value="F:transmembrane signaling receptor activity"/>
    <property type="evidence" value="ECO:0007669"/>
    <property type="project" value="InterPro"/>
</dbReference>
<evidence type="ECO:0000313" key="17">
    <source>
        <dbReference type="EMBL" id="VVV04333.1"/>
    </source>
</evidence>
<keyword evidence="3" id="KW-0488">Methylation</keyword>
<dbReference type="Pfam" id="PF00672">
    <property type="entry name" value="HAMP"/>
    <property type="match status" value="1"/>
</dbReference>
<accession>A0A5Q4YZL0</accession>
<evidence type="ECO:0000256" key="1">
    <source>
        <dbReference type="ARBA" id="ARBA00004429"/>
    </source>
</evidence>
<protein>
    <submittedName>
        <fullName evidence="17">Methyl-accepting chemotaxis protein PctB</fullName>
    </submittedName>
</protein>
<dbReference type="InterPro" id="IPR003660">
    <property type="entry name" value="HAMP_dom"/>
</dbReference>
<dbReference type="Gene3D" id="3.30.450.20">
    <property type="entry name" value="PAS domain"/>
    <property type="match status" value="1"/>
</dbReference>
<dbReference type="PROSITE" id="PS50885">
    <property type="entry name" value="HAMP"/>
    <property type="match status" value="1"/>
</dbReference>
<dbReference type="GO" id="GO:0007165">
    <property type="term" value="P:signal transduction"/>
    <property type="evidence" value="ECO:0007669"/>
    <property type="project" value="UniProtKB-KW"/>
</dbReference>
<dbReference type="PANTHER" id="PTHR32089:SF39">
    <property type="entry name" value="METHYL-ACCEPTING CHEMOTAXIS PROTEIN HLYB"/>
    <property type="match status" value="1"/>
</dbReference>
<dbReference type="CDD" id="cd11386">
    <property type="entry name" value="MCP_signal"/>
    <property type="match status" value="1"/>
</dbReference>
<dbReference type="EMBL" id="LR721750">
    <property type="protein sequence ID" value="VVV04333.1"/>
    <property type="molecule type" value="Genomic_DNA"/>
</dbReference>
<dbReference type="PANTHER" id="PTHR32089">
    <property type="entry name" value="METHYL-ACCEPTING CHEMOTAXIS PROTEIN MCPB"/>
    <property type="match status" value="1"/>
</dbReference>
<dbReference type="PRINTS" id="PR00260">
    <property type="entry name" value="CHEMTRNSDUCR"/>
</dbReference>
<dbReference type="InterPro" id="IPR000727">
    <property type="entry name" value="T_SNARE_dom"/>
</dbReference>
<keyword evidence="8 12" id="KW-0472">Membrane</keyword>
<dbReference type="GO" id="GO:0005886">
    <property type="term" value="C:plasma membrane"/>
    <property type="evidence" value="ECO:0007669"/>
    <property type="project" value="UniProtKB-SubCell"/>
</dbReference>
<dbReference type="FunFam" id="1.10.287.950:FF:000001">
    <property type="entry name" value="Methyl-accepting chemotaxis sensory transducer"/>
    <property type="match status" value="1"/>
</dbReference>
<dbReference type="Pfam" id="PF17203">
    <property type="entry name" value="sCache_3_2"/>
    <property type="match status" value="1"/>
</dbReference>
<evidence type="ECO:0000256" key="11">
    <source>
        <dbReference type="PROSITE-ProRule" id="PRU00284"/>
    </source>
</evidence>
<proteinExistence type="inferred from homology"/>
<feature type="domain" description="Methyl-accepting transducer" evidence="14">
    <location>
        <begin position="247"/>
        <end position="483"/>
    </location>
</feature>
<feature type="chain" id="PRO_5024290878" evidence="13">
    <location>
        <begin position="20"/>
        <end position="519"/>
    </location>
</feature>
<dbReference type="Gene3D" id="1.10.287.950">
    <property type="entry name" value="Methyl-accepting chemotaxis protein"/>
    <property type="match status" value="1"/>
</dbReference>
<comment type="similarity">
    <text evidence="10">Belongs to the methyl-accepting chemotaxis (MCP) protein family.</text>
</comment>
<feature type="transmembrane region" description="Helical" evidence="12">
    <location>
        <begin position="165"/>
        <end position="186"/>
    </location>
</feature>
<feature type="domain" description="HAMP" evidence="16">
    <location>
        <begin position="188"/>
        <end position="242"/>
    </location>
</feature>
<gene>
    <name evidence="17" type="primary">pctB_5</name>
    <name evidence="17" type="ORF">AW0309160_01717</name>
</gene>
<keyword evidence="5" id="KW-0997">Cell inner membrane</keyword>
<dbReference type="AlphaFoldDB" id="A0A5Q4YZL0"/>
<comment type="subcellular location">
    <subcellularLocation>
        <location evidence="1">Cell inner membrane</location>
        <topology evidence="1">Multi-pass membrane protein</topology>
    </subcellularLocation>
</comment>
<evidence type="ECO:0000256" key="7">
    <source>
        <dbReference type="ARBA" id="ARBA00022989"/>
    </source>
</evidence>
<evidence type="ECO:0000256" key="13">
    <source>
        <dbReference type="SAM" id="SignalP"/>
    </source>
</evidence>
<evidence type="ECO:0000259" key="14">
    <source>
        <dbReference type="PROSITE" id="PS50111"/>
    </source>
</evidence>
<dbReference type="InterPro" id="IPR004089">
    <property type="entry name" value="MCPsignal_dom"/>
</dbReference>
<evidence type="ECO:0000256" key="2">
    <source>
        <dbReference type="ARBA" id="ARBA00022475"/>
    </source>
</evidence>
<evidence type="ECO:0000256" key="6">
    <source>
        <dbReference type="ARBA" id="ARBA00022692"/>
    </source>
</evidence>
<reference evidence="17" key="1">
    <citation type="submission" date="2019-09" db="EMBL/GenBank/DDBJ databases">
        <authorList>
            <person name="Hjerde E."/>
        </authorList>
    </citation>
    <scope>NUCLEOTIDE SEQUENCE</scope>
    <source>
        <strain evidence="17">06/09/160</strain>
    </source>
</reference>
<dbReference type="CDD" id="cd06225">
    <property type="entry name" value="HAMP"/>
    <property type="match status" value="1"/>
</dbReference>
<evidence type="ECO:0000256" key="10">
    <source>
        <dbReference type="ARBA" id="ARBA00029447"/>
    </source>
</evidence>
<dbReference type="PROSITE" id="PS50111">
    <property type="entry name" value="CHEMOTAXIS_TRANSDUC_2"/>
    <property type="match status" value="1"/>
</dbReference>
<feature type="signal peptide" evidence="13">
    <location>
        <begin position="1"/>
        <end position="19"/>
    </location>
</feature>
<evidence type="ECO:0000256" key="8">
    <source>
        <dbReference type="ARBA" id="ARBA00023136"/>
    </source>
</evidence>
<sequence length="519" mass="55929">MKKTILLVVCIMFAIAATASIVSTSYISNKEIDSIILKKSQAQASLLAINVGYILENSSQPLIDLQNLMTSLKGRSDITYAIVIDKNIQAVAHSDQKKQNKIYEDSYTIKGARQGVEQYSKWYADVQEVWVYDIMSPIYVNGQLYGTVDIGIPVTEVSDAATGILITQLITIVAIFIICICVLVWFMGRLFKPLSGLQLALEDISKGDGDLTVRLPIKGHDEIAHISIAFNTFAESINKIITQVVETGLALGNSATELRNQSIASLSRGEEQSEQSLLVVTSMHEMIATINEISLNAAGAADSAENANRETQEGNTTLKEATSTISSLADEINNTGMVITSLAERTQSIGSILEVIRGISEQTNLLALNAAIEAARAGEAGRGFAVVADEVRNLATKTAQSTGEIQKMIDHLQSEAQSAVNAMNSSKELTIEGSKATEEAQDALARISKQVTAILDLNTQVATATEEQSSVANEINMNLDAVNNSVTAGVHASQELELTSKNLEELAHRLDRHVGSFKI</sequence>
<dbReference type="InterPro" id="IPR029151">
    <property type="entry name" value="Sensor-like_sf"/>
</dbReference>
<evidence type="ECO:0000256" key="12">
    <source>
        <dbReference type="SAM" id="Phobius"/>
    </source>
</evidence>
<evidence type="ECO:0000259" key="16">
    <source>
        <dbReference type="PROSITE" id="PS50885"/>
    </source>
</evidence>
<evidence type="ECO:0000259" key="15">
    <source>
        <dbReference type="PROSITE" id="PS50192"/>
    </source>
</evidence>
<dbReference type="SUPFAM" id="SSF103190">
    <property type="entry name" value="Sensory domain-like"/>
    <property type="match status" value="1"/>
</dbReference>
<keyword evidence="2" id="KW-1003">Cell membrane</keyword>
<evidence type="ECO:0000256" key="5">
    <source>
        <dbReference type="ARBA" id="ARBA00022519"/>
    </source>
</evidence>
<keyword evidence="6 12" id="KW-0812">Transmembrane</keyword>
<organism evidence="17">
    <name type="scientific">Aliivibrio wodanis</name>
    <dbReference type="NCBI Taxonomy" id="80852"/>
    <lineage>
        <taxon>Bacteria</taxon>
        <taxon>Pseudomonadati</taxon>
        <taxon>Pseudomonadota</taxon>
        <taxon>Gammaproteobacteria</taxon>
        <taxon>Vibrionales</taxon>
        <taxon>Vibrionaceae</taxon>
        <taxon>Aliivibrio</taxon>
    </lineage>
</organism>
<dbReference type="InterPro" id="IPR004090">
    <property type="entry name" value="Chemotax_Me-accpt_rcpt"/>
</dbReference>
<evidence type="ECO:0000256" key="9">
    <source>
        <dbReference type="ARBA" id="ARBA00023224"/>
    </source>
</evidence>